<dbReference type="InterPro" id="IPR032816">
    <property type="entry name" value="VTT_dom"/>
</dbReference>
<evidence type="ECO:0000256" key="2">
    <source>
        <dbReference type="ARBA" id="ARBA00010792"/>
    </source>
</evidence>
<dbReference type="Pfam" id="PF09335">
    <property type="entry name" value="VTT_dom"/>
    <property type="match status" value="1"/>
</dbReference>
<dbReference type="GO" id="GO:0005886">
    <property type="term" value="C:plasma membrane"/>
    <property type="evidence" value="ECO:0007669"/>
    <property type="project" value="UniProtKB-SubCell"/>
</dbReference>
<evidence type="ECO:0000313" key="9">
    <source>
        <dbReference type="EMBL" id="AZN30986.1"/>
    </source>
</evidence>
<protein>
    <submittedName>
        <fullName evidence="9">DedA family protein</fullName>
    </submittedName>
</protein>
<dbReference type="KEGG" id="fsl:EJO69_12210"/>
<keyword evidence="4 7" id="KW-0812">Transmembrane</keyword>
<evidence type="ECO:0000256" key="3">
    <source>
        <dbReference type="ARBA" id="ARBA00022475"/>
    </source>
</evidence>
<evidence type="ECO:0000256" key="4">
    <source>
        <dbReference type="ARBA" id="ARBA00022692"/>
    </source>
</evidence>
<dbReference type="PANTHER" id="PTHR42709">
    <property type="entry name" value="ALKALINE PHOSPHATASE LIKE PROTEIN"/>
    <property type="match status" value="1"/>
</dbReference>
<dbReference type="AlphaFoldDB" id="A0A3Q8WV16"/>
<comment type="similarity">
    <text evidence="2">Belongs to the DedA family.</text>
</comment>
<dbReference type="OrthoDB" id="9813426at2"/>
<feature type="domain" description="VTT" evidence="8">
    <location>
        <begin position="37"/>
        <end position="161"/>
    </location>
</feature>
<proteinExistence type="inferred from homology"/>
<feature type="transmembrane region" description="Helical" evidence="7">
    <location>
        <begin position="174"/>
        <end position="197"/>
    </location>
</feature>
<evidence type="ECO:0000256" key="1">
    <source>
        <dbReference type="ARBA" id="ARBA00004651"/>
    </source>
</evidence>
<keyword evidence="10" id="KW-1185">Reference proteome</keyword>
<sequence>MEAFTAIQDWVIAAGASPFALLATYLLCVIDGFFPPLPSESVVIALAALTVSADGPHLALLWAVAALGAFTGDQIAYTIGSRIPVERIRLFRTGRGARAYARAGRALLVHGPILIMSARFVPVGRVAVNMGAGAIGYPRITFSVVDAISAAMWAAYSVAIGIGAAHVLEGHPLLAVVFGVAGGVALGAVLSHIITLVQRRFFPERYEQIERAAQEWSDGLNENGGGAV</sequence>
<dbReference type="Proteomes" id="UP000270021">
    <property type="component" value="Chromosome"/>
</dbReference>
<evidence type="ECO:0000313" key="10">
    <source>
        <dbReference type="Proteomes" id="UP000270021"/>
    </source>
</evidence>
<dbReference type="EMBL" id="CP034438">
    <property type="protein sequence ID" value="AZN30986.1"/>
    <property type="molecule type" value="Genomic_DNA"/>
</dbReference>
<keyword evidence="6 7" id="KW-0472">Membrane</keyword>
<dbReference type="PANTHER" id="PTHR42709:SF6">
    <property type="entry name" value="UNDECAPRENYL PHOSPHATE TRANSPORTER A"/>
    <property type="match status" value="1"/>
</dbReference>
<dbReference type="RefSeq" id="WP_126042213.1">
    <property type="nucleotide sequence ID" value="NZ_CP034438.1"/>
</dbReference>
<dbReference type="InterPro" id="IPR051311">
    <property type="entry name" value="DedA_domain"/>
</dbReference>
<organism evidence="9 10">
    <name type="scientific">Flaviflexus salsibiostraticola</name>
    <dbReference type="NCBI Taxonomy" id="1282737"/>
    <lineage>
        <taxon>Bacteria</taxon>
        <taxon>Bacillati</taxon>
        <taxon>Actinomycetota</taxon>
        <taxon>Actinomycetes</taxon>
        <taxon>Actinomycetales</taxon>
        <taxon>Actinomycetaceae</taxon>
        <taxon>Flaviflexus</taxon>
    </lineage>
</organism>
<feature type="transmembrane region" description="Helical" evidence="7">
    <location>
        <begin position="59"/>
        <end position="79"/>
    </location>
</feature>
<name>A0A3Q8WV16_9ACTO</name>
<evidence type="ECO:0000256" key="6">
    <source>
        <dbReference type="ARBA" id="ARBA00023136"/>
    </source>
</evidence>
<reference evidence="9 10" key="1">
    <citation type="submission" date="2018-12" db="EMBL/GenBank/DDBJ databases">
        <title>Complete genome sequence of Flaviflexus salsibiostraticola KCTC 33148.</title>
        <authorList>
            <person name="Bae J.-W."/>
        </authorList>
    </citation>
    <scope>NUCLEOTIDE SEQUENCE [LARGE SCALE GENOMIC DNA]</scope>
    <source>
        <strain evidence="9 10">KCTC 33148</strain>
    </source>
</reference>
<feature type="transmembrane region" description="Helical" evidence="7">
    <location>
        <begin position="147"/>
        <end position="168"/>
    </location>
</feature>
<feature type="transmembrane region" description="Helical" evidence="7">
    <location>
        <begin position="12"/>
        <end position="34"/>
    </location>
</feature>
<accession>A0A3Q8WV16</accession>
<evidence type="ECO:0000256" key="7">
    <source>
        <dbReference type="SAM" id="Phobius"/>
    </source>
</evidence>
<keyword evidence="3" id="KW-1003">Cell membrane</keyword>
<keyword evidence="5 7" id="KW-1133">Transmembrane helix</keyword>
<evidence type="ECO:0000259" key="8">
    <source>
        <dbReference type="Pfam" id="PF09335"/>
    </source>
</evidence>
<gene>
    <name evidence="9" type="ORF">EJO69_12210</name>
</gene>
<comment type="subcellular location">
    <subcellularLocation>
        <location evidence="1">Cell membrane</location>
        <topology evidence="1">Multi-pass membrane protein</topology>
    </subcellularLocation>
</comment>
<evidence type="ECO:0000256" key="5">
    <source>
        <dbReference type="ARBA" id="ARBA00022989"/>
    </source>
</evidence>